<feature type="transmembrane region" description="Helical" evidence="9">
    <location>
        <begin position="392"/>
        <end position="416"/>
    </location>
</feature>
<feature type="transmembrane region" description="Helical" evidence="9">
    <location>
        <begin position="243"/>
        <end position="261"/>
    </location>
</feature>
<comment type="subcellular location">
    <subcellularLocation>
        <location evidence="1">Cell membrane</location>
        <topology evidence="1">Multi-pass membrane protein</topology>
    </subcellularLocation>
</comment>
<evidence type="ECO:0000256" key="4">
    <source>
        <dbReference type="ARBA" id="ARBA00022597"/>
    </source>
</evidence>
<evidence type="ECO:0000259" key="10">
    <source>
        <dbReference type="PROSITE" id="PS50850"/>
    </source>
</evidence>
<sequence length="534" mass="59123">MADTDAALTRKTEAMEMGSEEEETTFHEAHDTNGRLAEEQCHMLDSPTPTHTKDEVNHGSVTSTRVISSRPACSCCWCWPQISPFYRQVIMTMVASMGAFSIGTIYAYPAVALARWEDANVKFSTVQTVWFATAPFMVSGVMCAVAGVVLERLGVRRCLVMGALVLGLTWVAIAQTTHFRVLLIARLIQGLVASVYMVVMNVYPMEVSEVRWRGIMIGVAEAMLMLGAFFTYLGGLVLFPAPLAYTFAAVLVLQLILFCFLRESPLWLARQGREHDIVDSLMCLRGREVDMKPELEYIKSSVYIDRKHQPTAGEQLLLFRKPIYLKPLTLCILIVLFKELTGQYAALAYTVKMFQMVGSSLDPYWCAVVMGAARFFPCFVSWLLIERLPRRLLLSTCMTVAAASLATLGIFLWVWSDLDKGLPPHLRWLPIMCLSIFTLAFGIGIGPTSWTIVAELLPSQVRNVGCGVTNSCVSVFQVLVGLTFPFIVQAVGVGGVFIVYSLCTLCGVIFVFACLPETRGKSFTEIQTNFGSST</sequence>
<evidence type="ECO:0000256" key="7">
    <source>
        <dbReference type="ARBA" id="ARBA00023136"/>
    </source>
</evidence>
<evidence type="ECO:0000256" key="6">
    <source>
        <dbReference type="ARBA" id="ARBA00022989"/>
    </source>
</evidence>
<evidence type="ECO:0000256" key="5">
    <source>
        <dbReference type="ARBA" id="ARBA00022692"/>
    </source>
</evidence>
<evidence type="ECO:0000256" key="1">
    <source>
        <dbReference type="ARBA" id="ARBA00004651"/>
    </source>
</evidence>
<feature type="transmembrane region" description="Helical" evidence="9">
    <location>
        <begin position="157"/>
        <end position="175"/>
    </location>
</feature>
<keyword evidence="7 9" id="KW-0472">Membrane</keyword>
<dbReference type="Proteomes" id="UP000770661">
    <property type="component" value="Unassembled WGS sequence"/>
</dbReference>
<accession>A0A8J4XWV9</accession>
<dbReference type="FunFam" id="1.20.1250.20:FF:000218">
    <property type="entry name" value="facilitated trehalose transporter Tret1"/>
    <property type="match status" value="1"/>
</dbReference>
<protein>
    <submittedName>
        <fullName evidence="11">Facilitated trehalose transporter Tret1</fullName>
    </submittedName>
</protein>
<dbReference type="GO" id="GO:0022857">
    <property type="term" value="F:transmembrane transporter activity"/>
    <property type="evidence" value="ECO:0007669"/>
    <property type="project" value="InterPro"/>
</dbReference>
<feature type="transmembrane region" description="Helical" evidence="9">
    <location>
        <begin position="128"/>
        <end position="150"/>
    </location>
</feature>
<feature type="transmembrane region" description="Helical" evidence="9">
    <location>
        <begin position="89"/>
        <end position="108"/>
    </location>
</feature>
<comment type="caution">
    <text evidence="11">The sequence shown here is derived from an EMBL/GenBank/DDBJ whole genome shotgun (WGS) entry which is preliminary data.</text>
</comment>
<feature type="transmembrane region" description="Helical" evidence="9">
    <location>
        <begin position="464"/>
        <end position="487"/>
    </location>
</feature>
<dbReference type="PANTHER" id="PTHR48021:SF1">
    <property type="entry name" value="GH07001P-RELATED"/>
    <property type="match status" value="1"/>
</dbReference>
<dbReference type="PANTHER" id="PTHR48021">
    <property type="match status" value="1"/>
</dbReference>
<evidence type="ECO:0000313" key="12">
    <source>
        <dbReference type="Proteomes" id="UP000770661"/>
    </source>
</evidence>
<keyword evidence="5 9" id="KW-0812">Transmembrane</keyword>
<evidence type="ECO:0000313" key="11">
    <source>
        <dbReference type="EMBL" id="KAG0714972.1"/>
    </source>
</evidence>
<keyword evidence="2" id="KW-0813">Transport</keyword>
<dbReference type="AlphaFoldDB" id="A0A8J4XWV9"/>
<evidence type="ECO:0000256" key="8">
    <source>
        <dbReference type="SAM" id="MobiDB-lite"/>
    </source>
</evidence>
<dbReference type="PROSITE" id="PS50850">
    <property type="entry name" value="MFS"/>
    <property type="match status" value="1"/>
</dbReference>
<organism evidence="11 12">
    <name type="scientific">Chionoecetes opilio</name>
    <name type="common">Atlantic snow crab</name>
    <name type="synonym">Cancer opilio</name>
    <dbReference type="NCBI Taxonomy" id="41210"/>
    <lineage>
        <taxon>Eukaryota</taxon>
        <taxon>Metazoa</taxon>
        <taxon>Ecdysozoa</taxon>
        <taxon>Arthropoda</taxon>
        <taxon>Crustacea</taxon>
        <taxon>Multicrustacea</taxon>
        <taxon>Malacostraca</taxon>
        <taxon>Eumalacostraca</taxon>
        <taxon>Eucarida</taxon>
        <taxon>Decapoda</taxon>
        <taxon>Pleocyemata</taxon>
        <taxon>Brachyura</taxon>
        <taxon>Eubrachyura</taxon>
        <taxon>Majoidea</taxon>
        <taxon>Majidae</taxon>
        <taxon>Chionoecetes</taxon>
    </lineage>
</organism>
<dbReference type="InterPro" id="IPR036259">
    <property type="entry name" value="MFS_trans_sf"/>
</dbReference>
<feature type="region of interest" description="Disordered" evidence="8">
    <location>
        <begin position="1"/>
        <end position="24"/>
    </location>
</feature>
<feature type="transmembrane region" description="Helical" evidence="9">
    <location>
        <begin position="363"/>
        <end position="385"/>
    </location>
</feature>
<proteinExistence type="predicted"/>
<dbReference type="SUPFAM" id="SSF103473">
    <property type="entry name" value="MFS general substrate transporter"/>
    <property type="match status" value="1"/>
</dbReference>
<dbReference type="Gene3D" id="1.20.1250.20">
    <property type="entry name" value="MFS general substrate transporter like domains"/>
    <property type="match status" value="1"/>
</dbReference>
<dbReference type="Pfam" id="PF00083">
    <property type="entry name" value="Sugar_tr"/>
    <property type="match status" value="1"/>
</dbReference>
<dbReference type="InterPro" id="IPR005828">
    <property type="entry name" value="MFS_sugar_transport-like"/>
</dbReference>
<keyword evidence="3" id="KW-1003">Cell membrane</keyword>
<reference evidence="11" key="1">
    <citation type="submission" date="2020-07" db="EMBL/GenBank/DDBJ databases">
        <title>The High-quality genome of the commercially important snow crab, Chionoecetes opilio.</title>
        <authorList>
            <person name="Jeong J.-H."/>
            <person name="Ryu S."/>
        </authorList>
    </citation>
    <scope>NUCLEOTIDE SEQUENCE</scope>
    <source>
        <strain evidence="11">MADBK_172401_WGS</strain>
        <tissue evidence="11">Digestive gland</tissue>
    </source>
</reference>
<keyword evidence="4" id="KW-0762">Sugar transport</keyword>
<evidence type="ECO:0000256" key="9">
    <source>
        <dbReference type="SAM" id="Phobius"/>
    </source>
</evidence>
<feature type="transmembrane region" description="Helical" evidence="9">
    <location>
        <begin position="181"/>
        <end position="203"/>
    </location>
</feature>
<keyword evidence="6 9" id="KW-1133">Transmembrane helix</keyword>
<feature type="transmembrane region" description="Helical" evidence="9">
    <location>
        <begin position="428"/>
        <end position="452"/>
    </location>
</feature>
<feature type="domain" description="Major facilitator superfamily (MFS) profile" evidence="10">
    <location>
        <begin position="87"/>
        <end position="519"/>
    </location>
</feature>
<name>A0A8J4XWV9_CHIOP</name>
<dbReference type="InterPro" id="IPR050549">
    <property type="entry name" value="MFS_Trehalose_Transporter"/>
</dbReference>
<dbReference type="InterPro" id="IPR020846">
    <property type="entry name" value="MFS_dom"/>
</dbReference>
<evidence type="ECO:0000256" key="3">
    <source>
        <dbReference type="ARBA" id="ARBA00022475"/>
    </source>
</evidence>
<feature type="transmembrane region" description="Helical" evidence="9">
    <location>
        <begin position="493"/>
        <end position="515"/>
    </location>
</feature>
<dbReference type="GO" id="GO:0005886">
    <property type="term" value="C:plasma membrane"/>
    <property type="evidence" value="ECO:0007669"/>
    <property type="project" value="UniProtKB-SubCell"/>
</dbReference>
<feature type="transmembrane region" description="Helical" evidence="9">
    <location>
        <begin position="328"/>
        <end position="351"/>
    </location>
</feature>
<keyword evidence="12" id="KW-1185">Reference proteome</keyword>
<feature type="transmembrane region" description="Helical" evidence="9">
    <location>
        <begin position="215"/>
        <end position="237"/>
    </location>
</feature>
<gene>
    <name evidence="11" type="primary">Tret1_1</name>
    <name evidence="11" type="ORF">GWK47_013043</name>
</gene>
<dbReference type="OrthoDB" id="6612291at2759"/>
<dbReference type="EMBL" id="JACEEZ010020121">
    <property type="protein sequence ID" value="KAG0714972.1"/>
    <property type="molecule type" value="Genomic_DNA"/>
</dbReference>
<evidence type="ECO:0000256" key="2">
    <source>
        <dbReference type="ARBA" id="ARBA00022448"/>
    </source>
</evidence>